<keyword evidence="3 7" id="KW-0472">Membrane</keyword>
<dbReference type="Proteomes" id="UP001318040">
    <property type="component" value="Chromosome 70"/>
</dbReference>
<dbReference type="InterPro" id="IPR008972">
    <property type="entry name" value="Cupredoxin"/>
</dbReference>
<dbReference type="SUPFAM" id="SSF49503">
    <property type="entry name" value="Cupredoxins"/>
    <property type="match status" value="1"/>
</dbReference>
<evidence type="ECO:0000313" key="11">
    <source>
        <dbReference type="Proteomes" id="UP001318040"/>
    </source>
</evidence>
<evidence type="ECO:0000259" key="10">
    <source>
        <dbReference type="PROSITE" id="PS51551"/>
    </source>
</evidence>
<feature type="compositionally biased region" description="Polar residues" evidence="8">
    <location>
        <begin position="207"/>
        <end position="220"/>
    </location>
</feature>
<feature type="transmembrane region" description="Helical" evidence="9">
    <location>
        <begin position="273"/>
        <end position="298"/>
    </location>
</feature>
<keyword evidence="9" id="KW-1133">Transmembrane helix</keyword>
<dbReference type="PROSITE" id="PS51551">
    <property type="entry name" value="EPHRIN_RBD_2"/>
    <property type="match status" value="1"/>
</dbReference>
<reference evidence="12" key="1">
    <citation type="submission" date="2025-08" db="UniProtKB">
        <authorList>
            <consortium name="RefSeq"/>
        </authorList>
    </citation>
    <scope>IDENTIFICATION</scope>
    <source>
        <tissue evidence="12">Sperm</tissue>
    </source>
</reference>
<dbReference type="PANTHER" id="PTHR11304">
    <property type="entry name" value="EPHRIN"/>
    <property type="match status" value="1"/>
</dbReference>
<feature type="compositionally biased region" description="Pro residues" evidence="8">
    <location>
        <begin position="228"/>
        <end position="244"/>
    </location>
</feature>
<evidence type="ECO:0000256" key="1">
    <source>
        <dbReference type="ARBA" id="ARBA00004370"/>
    </source>
</evidence>
<dbReference type="InterPro" id="IPR031328">
    <property type="entry name" value="Ephrin"/>
</dbReference>
<feature type="domain" description="Ephrin RBD" evidence="10">
    <location>
        <begin position="56"/>
        <end position="196"/>
    </location>
</feature>
<dbReference type="GO" id="GO:0048013">
    <property type="term" value="P:ephrin receptor signaling pathway"/>
    <property type="evidence" value="ECO:0007669"/>
    <property type="project" value="TreeGrafter"/>
</dbReference>
<dbReference type="InterPro" id="IPR001799">
    <property type="entry name" value="Ephrin_RBD"/>
</dbReference>
<evidence type="ECO:0000256" key="7">
    <source>
        <dbReference type="RuleBase" id="RU004375"/>
    </source>
</evidence>
<organism evidence="11 12">
    <name type="scientific">Petromyzon marinus</name>
    <name type="common">Sea lamprey</name>
    <dbReference type="NCBI Taxonomy" id="7757"/>
    <lineage>
        <taxon>Eukaryota</taxon>
        <taxon>Metazoa</taxon>
        <taxon>Chordata</taxon>
        <taxon>Craniata</taxon>
        <taxon>Vertebrata</taxon>
        <taxon>Cyclostomata</taxon>
        <taxon>Hyperoartia</taxon>
        <taxon>Petromyzontiformes</taxon>
        <taxon>Petromyzontidae</taxon>
        <taxon>Petromyzon</taxon>
    </lineage>
</organism>
<keyword evidence="11" id="KW-1185">Reference proteome</keyword>
<feature type="disulfide bond" evidence="6">
    <location>
        <begin position="121"/>
        <end position="185"/>
    </location>
</feature>
<evidence type="ECO:0000256" key="2">
    <source>
        <dbReference type="ARBA" id="ARBA00022729"/>
    </source>
</evidence>
<evidence type="ECO:0000256" key="8">
    <source>
        <dbReference type="SAM" id="MobiDB-lite"/>
    </source>
</evidence>
<dbReference type="RefSeq" id="XP_032836427.1">
    <property type="nucleotide sequence ID" value="XM_032980536.1"/>
</dbReference>
<dbReference type="GO" id="GO:0046875">
    <property type="term" value="F:ephrin receptor binding"/>
    <property type="evidence" value="ECO:0007669"/>
    <property type="project" value="TreeGrafter"/>
</dbReference>
<evidence type="ECO:0000256" key="9">
    <source>
        <dbReference type="SAM" id="Phobius"/>
    </source>
</evidence>
<keyword evidence="9" id="KW-0812">Transmembrane</keyword>
<dbReference type="GO" id="GO:0007411">
    <property type="term" value="P:axon guidance"/>
    <property type="evidence" value="ECO:0007669"/>
    <property type="project" value="TreeGrafter"/>
</dbReference>
<dbReference type="PRINTS" id="PR01347">
    <property type="entry name" value="EPHRIN"/>
</dbReference>
<keyword evidence="5" id="KW-0325">Glycoprotein</keyword>
<name>A0AAJ7UHK7_PETMA</name>
<comment type="subcellular location">
    <subcellularLocation>
        <location evidence="1">Membrane</location>
    </subcellularLocation>
</comment>
<dbReference type="Gene3D" id="2.60.40.420">
    <property type="entry name" value="Cupredoxins - blue copper proteins"/>
    <property type="match status" value="1"/>
</dbReference>
<dbReference type="GO" id="GO:0005886">
    <property type="term" value="C:plasma membrane"/>
    <property type="evidence" value="ECO:0007669"/>
    <property type="project" value="TreeGrafter"/>
</dbReference>
<accession>A0AAJ7UHK7</accession>
<feature type="region of interest" description="Disordered" evidence="8">
    <location>
        <begin position="202"/>
        <end position="264"/>
    </location>
</feature>
<sequence>MRLLLLHLVQVVHLFTPHLVTHLVTHHLVTQPVAAGSSPRLAPLTGPARAAAPSPPAMEPVYWHSANPRFQGGQGLVLYPQIGDKLDIICPHEFRPAGAQGAAPYEYHRLYVVSREQADRCDTVQRPRVLLTCERPDADLRYTLKFQEVSPNFLGLEFRRHRDYYITSTSNGTLEGLENQRGGVCRSHAMRILLRVGQDPRAPAHVTSVTRRPTPGSGSSREPVVIVVPPPPHGGGGGAPPPTNRPGVSDPRSGVGEGPGPGPGGETLLGSDVALIVGVASGCLIFLLLALFLLLFLLRQRRRSNHHHHNHHHGNNNHNNSNHAPLRHPGPYSLTTLANARRAVSLSAGGGGGGPRRRCWRPRPGGGAGGLVAGGPGAPHYEKVSGDYGHPIYIVQGPDRSPSNVYYKV</sequence>
<protein>
    <submittedName>
        <fullName evidence="12">Ephrin-B1-like</fullName>
    </submittedName>
</protein>
<dbReference type="Pfam" id="PF00812">
    <property type="entry name" value="Ephrin"/>
    <property type="match status" value="1"/>
</dbReference>
<feature type="compositionally biased region" description="Basic residues" evidence="8">
    <location>
        <begin position="306"/>
        <end position="315"/>
    </location>
</feature>
<feature type="region of interest" description="Disordered" evidence="8">
    <location>
        <begin position="345"/>
        <end position="366"/>
    </location>
</feature>
<dbReference type="AlphaFoldDB" id="A0AAJ7UHK7"/>
<keyword evidence="4 6" id="KW-1015">Disulfide bond</keyword>
<keyword evidence="2" id="KW-0732">Signal</keyword>
<proteinExistence type="inferred from homology"/>
<gene>
    <name evidence="12" type="primary">LOC116958048</name>
</gene>
<feature type="compositionally biased region" description="Gly residues" evidence="8">
    <location>
        <begin position="255"/>
        <end position="264"/>
    </location>
</feature>
<comment type="similarity">
    <text evidence="6 7">Belongs to the ephrin family.</text>
</comment>
<evidence type="ECO:0000313" key="12">
    <source>
        <dbReference type="RefSeq" id="XP_032836427.1"/>
    </source>
</evidence>
<evidence type="ECO:0000256" key="5">
    <source>
        <dbReference type="ARBA" id="ARBA00023180"/>
    </source>
</evidence>
<dbReference type="KEGG" id="pmrn:116958048"/>
<dbReference type="GO" id="GO:0048514">
    <property type="term" value="P:blood vessel morphogenesis"/>
    <property type="evidence" value="ECO:0007669"/>
    <property type="project" value="TreeGrafter"/>
</dbReference>
<comment type="caution">
    <text evidence="6">Lacks conserved residue(s) required for the propagation of feature annotation.</text>
</comment>
<evidence type="ECO:0000256" key="6">
    <source>
        <dbReference type="PROSITE-ProRule" id="PRU00884"/>
    </source>
</evidence>
<feature type="region of interest" description="Disordered" evidence="8">
    <location>
        <begin position="306"/>
        <end position="333"/>
    </location>
</feature>
<dbReference type="PANTHER" id="PTHR11304:SF18">
    <property type="entry name" value="EPHRIN-B2"/>
    <property type="match status" value="1"/>
</dbReference>
<evidence type="ECO:0000256" key="4">
    <source>
        <dbReference type="ARBA" id="ARBA00023157"/>
    </source>
</evidence>
<evidence type="ECO:0000256" key="3">
    <source>
        <dbReference type="ARBA" id="ARBA00023136"/>
    </source>
</evidence>